<keyword evidence="6" id="KW-1185">Reference proteome</keyword>
<protein>
    <submittedName>
        <fullName evidence="5">Sugar ABC transporter substrate-binding protein</fullName>
    </submittedName>
</protein>
<proteinExistence type="inferred from homology"/>
<keyword evidence="3" id="KW-0732">Signal</keyword>
<dbReference type="CDD" id="cd13585">
    <property type="entry name" value="PBP2_TMBP_like"/>
    <property type="match status" value="1"/>
</dbReference>
<dbReference type="GO" id="GO:0055052">
    <property type="term" value="C:ATP-binding cassette (ABC) transporter complex, substrate-binding subunit-containing"/>
    <property type="evidence" value="ECO:0007669"/>
    <property type="project" value="TreeGrafter"/>
</dbReference>
<dbReference type="GO" id="GO:0015768">
    <property type="term" value="P:maltose transport"/>
    <property type="evidence" value="ECO:0007669"/>
    <property type="project" value="TreeGrafter"/>
</dbReference>
<evidence type="ECO:0000313" key="5">
    <source>
        <dbReference type="EMBL" id="MBD2872290.1"/>
    </source>
</evidence>
<evidence type="ECO:0000256" key="1">
    <source>
        <dbReference type="ARBA" id="ARBA00008520"/>
    </source>
</evidence>
<dbReference type="Proteomes" id="UP000632125">
    <property type="component" value="Unassembled WGS sequence"/>
</dbReference>
<evidence type="ECO:0000256" key="4">
    <source>
        <dbReference type="SAM" id="MobiDB-lite"/>
    </source>
</evidence>
<dbReference type="EMBL" id="JACXIY010000044">
    <property type="protein sequence ID" value="MBD2872290.1"/>
    <property type="molecule type" value="Genomic_DNA"/>
</dbReference>
<gene>
    <name evidence="5" type="ORF">IDH41_27265</name>
</gene>
<dbReference type="InterPro" id="IPR006059">
    <property type="entry name" value="SBP"/>
</dbReference>
<dbReference type="Pfam" id="PF01547">
    <property type="entry name" value="SBP_bac_1"/>
    <property type="match status" value="1"/>
</dbReference>
<dbReference type="GO" id="GO:1901982">
    <property type="term" value="F:maltose binding"/>
    <property type="evidence" value="ECO:0007669"/>
    <property type="project" value="TreeGrafter"/>
</dbReference>
<accession>A0A927CVG8</accession>
<dbReference type="PANTHER" id="PTHR30061">
    <property type="entry name" value="MALTOSE-BINDING PERIPLASMIC PROTEIN"/>
    <property type="match status" value="1"/>
</dbReference>
<organism evidence="5 6">
    <name type="scientific">Paenibacillus arenilitoris</name>
    <dbReference type="NCBI Taxonomy" id="2772299"/>
    <lineage>
        <taxon>Bacteria</taxon>
        <taxon>Bacillati</taxon>
        <taxon>Bacillota</taxon>
        <taxon>Bacilli</taxon>
        <taxon>Bacillales</taxon>
        <taxon>Paenibacillaceae</taxon>
        <taxon>Paenibacillus</taxon>
    </lineage>
</organism>
<dbReference type="AlphaFoldDB" id="A0A927CVG8"/>
<dbReference type="RefSeq" id="WP_190866839.1">
    <property type="nucleotide sequence ID" value="NZ_JACXIY010000044.1"/>
</dbReference>
<dbReference type="Gene3D" id="3.40.190.10">
    <property type="entry name" value="Periplasmic binding protein-like II"/>
    <property type="match status" value="1"/>
</dbReference>
<comment type="caution">
    <text evidence="5">The sequence shown here is derived from an EMBL/GenBank/DDBJ whole genome shotgun (WGS) entry which is preliminary data.</text>
</comment>
<dbReference type="SUPFAM" id="SSF53850">
    <property type="entry name" value="Periplasmic binding protein-like II"/>
    <property type="match status" value="1"/>
</dbReference>
<evidence type="ECO:0000256" key="3">
    <source>
        <dbReference type="ARBA" id="ARBA00022729"/>
    </source>
</evidence>
<evidence type="ECO:0000313" key="6">
    <source>
        <dbReference type="Proteomes" id="UP000632125"/>
    </source>
</evidence>
<sequence length="432" mass="47467">MSVIVVLTASACSGAQTADTSGNTDASNNSPATDAPKTDPEDAPVTIRFATWDTASSLETYKAVVDGFQAKYPNIKVQVESVPDSYEQKIFTSLAAGNAPDVFLWWNYPQLVARGAVEPLDSYIQSGEIDPDQYYPEIFNASKVNGVLYSIPNIPTTRAIFYNKTLFDKAGVPYPKDDWTYDDFLSAAQKLTGDGVYGFVTEAKNTYTLQQFVWTNGGKFISEDGKTVDGIMNSPQTAEALQWYADLVNKYKVSPSPSASTTMGGGTEMFKTGKVAMFESGLWPLNDYRKMSNFSFGTAMMPRKNGKLVGILHTSGFVVSKTSKHKDAAFKFAQYMGSKEGQTNFVKLGFGLPEMPAIAQDLKTAEDPYFRPFLEMIKYATVTPSYYATPEWSKIDEKLVYAMEATILGKMTAQEALNNAVKEINTTLQVGK</sequence>
<dbReference type="PANTHER" id="PTHR30061:SF50">
    <property type="entry name" value="MALTOSE_MALTODEXTRIN-BINDING PERIPLASMIC PROTEIN"/>
    <property type="match status" value="1"/>
</dbReference>
<reference evidence="5" key="1">
    <citation type="submission" date="2020-09" db="EMBL/GenBank/DDBJ databases">
        <title>A novel bacterium of genus Paenibacillus, isolated from South China Sea.</title>
        <authorList>
            <person name="Huang H."/>
            <person name="Mo K."/>
            <person name="Hu Y."/>
        </authorList>
    </citation>
    <scope>NUCLEOTIDE SEQUENCE</scope>
    <source>
        <strain evidence="5">IB182493</strain>
    </source>
</reference>
<name>A0A927CVG8_9BACL</name>
<keyword evidence="2" id="KW-0813">Transport</keyword>
<dbReference type="GO" id="GO:0042956">
    <property type="term" value="P:maltodextrin transmembrane transport"/>
    <property type="evidence" value="ECO:0007669"/>
    <property type="project" value="TreeGrafter"/>
</dbReference>
<feature type="compositionally biased region" description="Polar residues" evidence="4">
    <location>
        <begin position="15"/>
        <end position="32"/>
    </location>
</feature>
<comment type="similarity">
    <text evidence="1">Belongs to the bacterial solute-binding protein 1 family.</text>
</comment>
<evidence type="ECO:0000256" key="2">
    <source>
        <dbReference type="ARBA" id="ARBA00022448"/>
    </source>
</evidence>
<feature type="region of interest" description="Disordered" evidence="4">
    <location>
        <begin position="15"/>
        <end position="42"/>
    </location>
</feature>